<evidence type="ECO:0000256" key="1">
    <source>
        <dbReference type="SAM" id="MobiDB-lite"/>
    </source>
</evidence>
<evidence type="ECO:0000256" key="2">
    <source>
        <dbReference type="SAM" id="SignalP"/>
    </source>
</evidence>
<dbReference type="RefSeq" id="WP_114333986.1">
    <property type="nucleotide sequence ID" value="NZ_QMDL01000002.1"/>
</dbReference>
<dbReference type="CDD" id="cd07389">
    <property type="entry name" value="MPP_PhoD"/>
    <property type="match status" value="1"/>
</dbReference>
<dbReference type="InterPro" id="IPR029052">
    <property type="entry name" value="Metallo-depent_PP-like"/>
</dbReference>
<evidence type="ECO:0000259" key="4">
    <source>
        <dbReference type="Pfam" id="PF16655"/>
    </source>
</evidence>
<gene>
    <name evidence="5" type="primary">pld</name>
    <name evidence="5" type="ORF">DOQ08_01177</name>
</gene>
<keyword evidence="6" id="KW-1185">Reference proteome</keyword>
<feature type="region of interest" description="Disordered" evidence="1">
    <location>
        <begin position="556"/>
        <end position="582"/>
    </location>
</feature>
<keyword evidence="5" id="KW-0378">Hydrolase</keyword>
<dbReference type="Pfam" id="PF16655">
    <property type="entry name" value="PhoD_N"/>
    <property type="match status" value="1"/>
</dbReference>
<dbReference type="Pfam" id="PF09423">
    <property type="entry name" value="PhoD"/>
    <property type="match status" value="1"/>
</dbReference>
<dbReference type="AlphaFoldDB" id="A0A3M2RF52"/>
<protein>
    <submittedName>
        <fullName evidence="5">Phospholipase D</fullName>
        <ecNumber evidence="5">3.1.4.4</ecNumber>
    </submittedName>
</protein>
<comment type="caution">
    <text evidence="5">The sequence shown here is derived from an EMBL/GenBank/DDBJ whole genome shotgun (WGS) entry which is preliminary data.</text>
</comment>
<dbReference type="GO" id="GO:0004630">
    <property type="term" value="F:phospholipase D activity"/>
    <property type="evidence" value="ECO:0007669"/>
    <property type="project" value="UniProtKB-EC"/>
</dbReference>
<reference evidence="5 6" key="1">
    <citation type="submission" date="2018-08" db="EMBL/GenBank/DDBJ databases">
        <title>Whole Genome Sequence of the Moderate Halophilic Marine Bacterium Marinobacter litoralis Sw-45.</title>
        <authorList>
            <person name="Musa H."/>
        </authorList>
    </citation>
    <scope>NUCLEOTIDE SEQUENCE [LARGE SCALE GENOMIC DNA]</scope>
    <source>
        <strain evidence="5 6">Sw-45</strain>
    </source>
</reference>
<dbReference type="InterPro" id="IPR018946">
    <property type="entry name" value="PhoD-like_MPP"/>
</dbReference>
<evidence type="ECO:0000313" key="6">
    <source>
        <dbReference type="Proteomes" id="UP000265903"/>
    </source>
</evidence>
<organism evidence="5 6">
    <name type="scientific">Marinobacter litoralis</name>
    <dbReference type="NCBI Taxonomy" id="187981"/>
    <lineage>
        <taxon>Bacteria</taxon>
        <taxon>Pseudomonadati</taxon>
        <taxon>Pseudomonadota</taxon>
        <taxon>Gammaproteobacteria</taxon>
        <taxon>Pseudomonadales</taxon>
        <taxon>Marinobacteraceae</taxon>
        <taxon>Marinobacter</taxon>
    </lineage>
</organism>
<evidence type="ECO:0000313" key="5">
    <source>
        <dbReference type="EMBL" id="RMJ03858.1"/>
    </source>
</evidence>
<dbReference type="SUPFAM" id="SSF56300">
    <property type="entry name" value="Metallo-dependent phosphatases"/>
    <property type="match status" value="1"/>
</dbReference>
<dbReference type="InterPro" id="IPR032093">
    <property type="entry name" value="PhoD_N"/>
</dbReference>
<accession>A0A3M2RF52</accession>
<feature type="domain" description="Phospholipase D N-terminal" evidence="4">
    <location>
        <begin position="69"/>
        <end position="157"/>
    </location>
</feature>
<feature type="signal peptide" evidence="2">
    <location>
        <begin position="1"/>
        <end position="21"/>
    </location>
</feature>
<dbReference type="InterPro" id="IPR038607">
    <property type="entry name" value="PhoD-like_sf"/>
</dbReference>
<dbReference type="PROSITE" id="PS51257">
    <property type="entry name" value="PROKAR_LIPOPROTEIN"/>
    <property type="match status" value="1"/>
</dbReference>
<dbReference type="InterPro" id="IPR052900">
    <property type="entry name" value="Phospholipid_Metab_Enz"/>
</dbReference>
<sequence>MKRRDFLVKGGAAGVSLVALSACNGAGSGGTGIVAAPPNGNNGASDGAGGQGFVKPTMPEWGGPSPFRHGVASGDPLARQVILWTRITADGLDEVPVIVRVSRDPELNDVVYEGVGYARSQADYTVKIDAMLPEADTTWFYQFESLGYFSPIGRTKTTAHAHESVEHVRLAVMACANYAYGFFNAYRKVAFRRDLDAVLFLGDYIYEYAPGEYGDPEVEKLRPLDPPHEIITLSDYRRRYALNRTDEDLQECHRQHPFICVWDDHEITNDAWSGGAENHNEGEGSYADRKRAAVQAYYEWMPIRPVLPDRQVRIYRSFEFGQLASLMMLDTRLIGRDQQTDSPVTARDRNRSLLGDDQQTWLFEQLEHSQTRGAQWHLLGQQVMLSPLTLGALPDMPNLDLGGGAQVNYDQWDGYEASRRALLGRIEAMSLDNTVVLTGDIHSSWAMDVSLDPGNVFAYNRFTGEGSLAVEFVTPAVSSPGAPTKEISDLAKAYLIPANPHIKWLDFYHRGYMVLDVTPERCQADWFHLETVSEPSNQEHFAMGWYTASGENHVQSSRVPCAPKRNAPPLAPESNVQEEATA</sequence>
<dbReference type="Proteomes" id="UP000265903">
    <property type="component" value="Unassembled WGS sequence"/>
</dbReference>
<dbReference type="EC" id="3.1.4.4" evidence="5"/>
<keyword evidence="2" id="KW-0732">Signal</keyword>
<evidence type="ECO:0000259" key="3">
    <source>
        <dbReference type="Pfam" id="PF09423"/>
    </source>
</evidence>
<name>A0A3M2RF52_9GAMM</name>
<dbReference type="Gene3D" id="3.60.21.70">
    <property type="entry name" value="PhoD-like phosphatase"/>
    <property type="match status" value="1"/>
</dbReference>
<feature type="chain" id="PRO_5018217562" evidence="2">
    <location>
        <begin position="22"/>
        <end position="582"/>
    </location>
</feature>
<dbReference type="Gene3D" id="2.60.40.380">
    <property type="entry name" value="Purple acid phosphatase-like, N-terminal"/>
    <property type="match status" value="1"/>
</dbReference>
<dbReference type="OrthoDB" id="327733at2"/>
<feature type="domain" description="PhoD-like phosphatase metallophosphatase" evidence="3">
    <location>
        <begin position="170"/>
        <end position="526"/>
    </location>
</feature>
<dbReference type="PANTHER" id="PTHR43606:SF7">
    <property type="entry name" value="PHOSPHATASE, PUTATIVE (AFU_ORTHOLOGUE AFUA_6G08710)-RELATED"/>
    <property type="match status" value="1"/>
</dbReference>
<proteinExistence type="predicted"/>
<dbReference type="PANTHER" id="PTHR43606">
    <property type="entry name" value="PHOSPHATASE, PUTATIVE (AFU_ORTHOLOGUE AFUA_6G08710)-RELATED"/>
    <property type="match status" value="1"/>
</dbReference>
<dbReference type="EMBL" id="QMDL01000002">
    <property type="protein sequence ID" value="RMJ03858.1"/>
    <property type="molecule type" value="Genomic_DNA"/>
</dbReference>